<sequence>METSPSYVAGSPASIGKRESFGSAVSWGAVLAGAFVATATYLMLLVAGAGLGLASSSPWSGDGASAKAIGIGAIVWLVVIQIISAGLGGYIAGRLRTKWVDVHSDEVFFRDTAHGFLVWALGATVSAFLMTAGASSAISGVANVGASAASGVGTAATSAVAAGAASSAGSGNAGGMSSSTQYFTDMLFRSDRPDATQGDAAKAEVGRIVAASIARGNVTPEDKTYVARVISAQTGVDQPTAEKRIDDAINSAKQAADQAKQKALEAADAARKAAAGFALWAFISMLIGAFSSTYAATRGGRTRDAWQ</sequence>
<name>A0A261SCQ7_9BORD</name>
<feature type="coiled-coil region" evidence="1">
    <location>
        <begin position="242"/>
        <end position="269"/>
    </location>
</feature>
<dbReference type="AlphaFoldDB" id="A0A261SCQ7"/>
<evidence type="ECO:0000313" key="3">
    <source>
        <dbReference type="EMBL" id="OZI34777.1"/>
    </source>
</evidence>
<feature type="transmembrane region" description="Helical" evidence="2">
    <location>
        <begin position="113"/>
        <end position="134"/>
    </location>
</feature>
<feature type="transmembrane region" description="Helical" evidence="2">
    <location>
        <begin position="68"/>
        <end position="92"/>
    </location>
</feature>
<feature type="transmembrane region" description="Helical" evidence="2">
    <location>
        <begin position="277"/>
        <end position="297"/>
    </location>
</feature>
<accession>A0A261SCQ7</accession>
<reference evidence="4" key="1">
    <citation type="submission" date="2017-05" db="EMBL/GenBank/DDBJ databases">
        <title>Complete and WGS of Bordetella genogroups.</title>
        <authorList>
            <person name="Spilker T."/>
            <person name="Lipuma J."/>
        </authorList>
    </citation>
    <scope>NUCLEOTIDE SEQUENCE [LARGE SCALE GENOMIC DNA]</scope>
    <source>
        <strain evidence="4">AU16122</strain>
    </source>
</reference>
<evidence type="ECO:0000313" key="4">
    <source>
        <dbReference type="Proteomes" id="UP000216020"/>
    </source>
</evidence>
<proteinExistence type="predicted"/>
<comment type="caution">
    <text evidence="3">The sequence shown here is derived from an EMBL/GenBank/DDBJ whole genome shotgun (WGS) entry which is preliminary data.</text>
</comment>
<dbReference type="Proteomes" id="UP000216020">
    <property type="component" value="Unassembled WGS sequence"/>
</dbReference>
<evidence type="ECO:0000256" key="2">
    <source>
        <dbReference type="SAM" id="Phobius"/>
    </source>
</evidence>
<organism evidence="3 4">
    <name type="scientific">Bordetella genomosp. 10</name>
    <dbReference type="NCBI Taxonomy" id="1416804"/>
    <lineage>
        <taxon>Bacteria</taxon>
        <taxon>Pseudomonadati</taxon>
        <taxon>Pseudomonadota</taxon>
        <taxon>Betaproteobacteria</taxon>
        <taxon>Burkholderiales</taxon>
        <taxon>Alcaligenaceae</taxon>
        <taxon>Bordetella</taxon>
    </lineage>
</organism>
<keyword evidence="2" id="KW-0472">Membrane</keyword>
<dbReference type="RefSeq" id="WP_218831854.1">
    <property type="nucleotide sequence ID" value="NZ_NEVM01000002.1"/>
</dbReference>
<gene>
    <name evidence="3" type="ORF">CAL29_15010</name>
</gene>
<evidence type="ECO:0000256" key="1">
    <source>
        <dbReference type="SAM" id="Coils"/>
    </source>
</evidence>
<feature type="transmembrane region" description="Helical" evidence="2">
    <location>
        <begin position="24"/>
        <end position="48"/>
    </location>
</feature>
<keyword evidence="2" id="KW-0812">Transmembrane</keyword>
<protein>
    <submittedName>
        <fullName evidence="3">Uncharacterized protein</fullName>
    </submittedName>
</protein>
<keyword evidence="1" id="KW-0175">Coiled coil</keyword>
<dbReference type="EMBL" id="NEVM01000002">
    <property type="protein sequence ID" value="OZI34777.1"/>
    <property type="molecule type" value="Genomic_DNA"/>
</dbReference>
<keyword evidence="2" id="KW-1133">Transmembrane helix</keyword>
<keyword evidence="4" id="KW-1185">Reference proteome</keyword>